<dbReference type="RefSeq" id="WP_163843753.1">
    <property type="nucleotide sequence ID" value="NZ_JAAGVB010000012.1"/>
</dbReference>
<evidence type="ECO:0000313" key="1">
    <source>
        <dbReference type="EMBL" id="NEW32814.1"/>
    </source>
</evidence>
<dbReference type="EMBL" id="JAAGVB010000012">
    <property type="protein sequence ID" value="NEW32814.1"/>
    <property type="molecule type" value="Genomic_DNA"/>
</dbReference>
<name>A0A6P1CN89_9NOCA</name>
<proteinExistence type="predicted"/>
<evidence type="ECO:0000313" key="2">
    <source>
        <dbReference type="Proteomes" id="UP000471166"/>
    </source>
</evidence>
<organism evidence="1 2">
    <name type="scientific">Nocardia cyriacigeorgica</name>
    <dbReference type="NCBI Taxonomy" id="135487"/>
    <lineage>
        <taxon>Bacteria</taxon>
        <taxon>Bacillati</taxon>
        <taxon>Actinomycetota</taxon>
        <taxon>Actinomycetes</taxon>
        <taxon>Mycobacteriales</taxon>
        <taxon>Nocardiaceae</taxon>
        <taxon>Nocardia</taxon>
    </lineage>
</organism>
<protein>
    <recommendedName>
        <fullName evidence="3">Cell envelope biogenesis protein OmpA</fullName>
    </recommendedName>
</protein>
<dbReference type="Proteomes" id="UP000471166">
    <property type="component" value="Unassembled WGS sequence"/>
</dbReference>
<gene>
    <name evidence="1" type="ORF">GV791_09595</name>
</gene>
<evidence type="ECO:0008006" key="3">
    <source>
        <dbReference type="Google" id="ProtNLM"/>
    </source>
</evidence>
<dbReference type="AlphaFoldDB" id="A0A6P1CN89"/>
<reference evidence="1 2" key="1">
    <citation type="submission" date="2020-01" db="EMBL/GenBank/DDBJ databases">
        <title>Genetics and antimicrobial susceptibilities of Nocardia species isolated from the soil; a comparison with species isolated from humans.</title>
        <authorList>
            <person name="Carrasco G."/>
            <person name="Monzon S."/>
            <person name="Sansegundo M."/>
            <person name="Garcia E."/>
            <person name="Garrido N."/>
            <person name="Medina M.J."/>
            <person name="Villalon P."/>
            <person name="Ramirez-Arocha A.C."/>
            <person name="Jimenez P."/>
            <person name="Cuesta I."/>
            <person name="Valdezate S."/>
        </authorList>
    </citation>
    <scope>NUCLEOTIDE SEQUENCE [LARGE SCALE GENOMIC DNA]</scope>
    <source>
        <strain evidence="1 2">CNM20110626</strain>
    </source>
</reference>
<accession>A0A6P1CN89</accession>
<sequence length="232" mass="25967">MNDHSRPPRPPVSDRIPVPMRLADAPTAQGMVVPVITLAHRDRTRPVWGKLDLDRQQHALRHRLCQICGEPLTDPVVLYIRPADYLRGVAAEPGMHPECAQYSRRACPMLAGTQHRYNPSTNNTRRCSDPECRCRYWAPHEPDPATSARTASAAEAWYETWIRLGDYHLTTAPADFAGRELIGITLHYTIFRRLRKIRDAAPGTASHRPSDVLALLAATRALSSLLDGPSEN</sequence>
<comment type="caution">
    <text evidence="1">The sequence shown here is derived from an EMBL/GenBank/DDBJ whole genome shotgun (WGS) entry which is preliminary data.</text>
</comment>